<dbReference type="InterPro" id="IPR011049">
    <property type="entry name" value="Serralysin-like_metalloprot_C"/>
</dbReference>
<accession>A0A1M6Q695</accession>
<dbReference type="EMBL" id="FQZQ01000020">
    <property type="protein sequence ID" value="SHK15650.1"/>
    <property type="molecule type" value="Genomic_DNA"/>
</dbReference>
<sequence length="153" mass="16197">MSGGHGDDTFNIGGDGIVRISFRYNGFESTFENATLGAVVDLSTGTVSNDGFGGQDTITVIGSSARVEIEGTRINDSITGSSRDERFILHQGDDTLDAGDGWDMIRYDRSGVGSVNINLATGQAFGIWEGQGFNHSISGVEEIRGSREAALSR</sequence>
<dbReference type="STRING" id="1470563.SAMN05444000_12047"/>
<dbReference type="RefSeq" id="WP_073255049.1">
    <property type="nucleotide sequence ID" value="NZ_FQZQ01000020.1"/>
</dbReference>
<gene>
    <name evidence="1" type="ORF">SAMN05444000_12047</name>
</gene>
<dbReference type="OrthoDB" id="7727094at2"/>
<evidence type="ECO:0000313" key="1">
    <source>
        <dbReference type="EMBL" id="SHK15650.1"/>
    </source>
</evidence>
<dbReference type="Proteomes" id="UP000183982">
    <property type="component" value="Unassembled WGS sequence"/>
</dbReference>
<evidence type="ECO:0000313" key="2">
    <source>
        <dbReference type="Proteomes" id="UP000183982"/>
    </source>
</evidence>
<organism evidence="1 2">
    <name type="scientific">Shimia gijangensis</name>
    <dbReference type="NCBI Taxonomy" id="1470563"/>
    <lineage>
        <taxon>Bacteria</taxon>
        <taxon>Pseudomonadati</taxon>
        <taxon>Pseudomonadota</taxon>
        <taxon>Alphaproteobacteria</taxon>
        <taxon>Rhodobacterales</taxon>
        <taxon>Roseobacteraceae</taxon>
    </lineage>
</organism>
<name>A0A1M6Q695_9RHOB</name>
<dbReference type="Gene3D" id="2.150.10.10">
    <property type="entry name" value="Serralysin-like metalloprotease, C-terminal"/>
    <property type="match status" value="1"/>
</dbReference>
<reference evidence="2" key="1">
    <citation type="submission" date="2016-11" db="EMBL/GenBank/DDBJ databases">
        <authorList>
            <person name="Varghese N."/>
            <person name="Submissions S."/>
        </authorList>
    </citation>
    <scope>NUCLEOTIDE SEQUENCE [LARGE SCALE GENOMIC DNA]</scope>
    <source>
        <strain evidence="2">DSM 100564</strain>
    </source>
</reference>
<dbReference type="AlphaFoldDB" id="A0A1M6Q695"/>
<dbReference type="SUPFAM" id="SSF51120">
    <property type="entry name" value="beta-Roll"/>
    <property type="match status" value="1"/>
</dbReference>
<protein>
    <submittedName>
        <fullName evidence="1">Uncharacterized protein</fullName>
    </submittedName>
</protein>
<keyword evidence="2" id="KW-1185">Reference proteome</keyword>
<proteinExistence type="predicted"/>